<reference evidence="1" key="1">
    <citation type="journal article" date="2015" name="Nature">
        <title>Complex archaea that bridge the gap between prokaryotes and eukaryotes.</title>
        <authorList>
            <person name="Spang A."/>
            <person name="Saw J.H."/>
            <person name="Jorgensen S.L."/>
            <person name="Zaremba-Niedzwiedzka K."/>
            <person name="Martijn J."/>
            <person name="Lind A.E."/>
            <person name="van Eijk R."/>
            <person name="Schleper C."/>
            <person name="Guy L."/>
            <person name="Ettema T.J."/>
        </authorList>
    </citation>
    <scope>NUCLEOTIDE SEQUENCE</scope>
</reference>
<organism evidence="1">
    <name type="scientific">marine sediment metagenome</name>
    <dbReference type="NCBI Taxonomy" id="412755"/>
    <lineage>
        <taxon>unclassified sequences</taxon>
        <taxon>metagenomes</taxon>
        <taxon>ecological metagenomes</taxon>
    </lineage>
</organism>
<proteinExistence type="predicted"/>
<gene>
    <name evidence="1" type="ORF">LCGC14_3029040</name>
</gene>
<evidence type="ECO:0000313" key="1">
    <source>
        <dbReference type="EMBL" id="KKK59970.1"/>
    </source>
</evidence>
<comment type="caution">
    <text evidence="1">The sequence shown here is derived from an EMBL/GenBank/DDBJ whole genome shotgun (WGS) entry which is preliminary data.</text>
</comment>
<dbReference type="AlphaFoldDB" id="A0A0F8XG71"/>
<protein>
    <submittedName>
        <fullName evidence="1">Uncharacterized protein</fullName>
    </submittedName>
</protein>
<accession>A0A0F8XG71</accession>
<dbReference type="EMBL" id="LAZR01063200">
    <property type="protein sequence ID" value="KKK59970.1"/>
    <property type="molecule type" value="Genomic_DNA"/>
</dbReference>
<name>A0A0F8XG71_9ZZZZ</name>
<sequence>IDGWEVLDRFTTADAMTAERARRGADVNRATLAKMVRGRLKADVVVFGQASGAGATKTIRACVVDYRDAAGTWPGKPALDKTYKMTYWTDLRFVLEDAVSAVTGHVFTHPSEDLAILDPASVEAWNKNPNLIANPSFAEGAAGRLAKWEGVIESHRYKPPWTVQSVAPIQQDRRRMILWSPLPDGGKGKAVQFAMPSSVAGMHGLACYSDWIEVAVGARYRCAITYASKGPTFLPFVKGYALIHTPGEAAPQRREVYRRQFPKLKSTGGAWKTAVADLVPSVLPPKHGHRQPYKLRWIRVDLYCYWPKGRLWVKDVTLKLVESPTADGRVKDPMTPKELRSKQ</sequence>
<feature type="non-terminal residue" evidence="1">
    <location>
        <position position="1"/>
    </location>
</feature>